<evidence type="ECO:0000259" key="5">
    <source>
        <dbReference type="Pfam" id="PF13499"/>
    </source>
</evidence>
<organism evidence="6 7">
    <name type="scientific">Mya arenaria</name>
    <name type="common">Soft-shell clam</name>
    <dbReference type="NCBI Taxonomy" id="6604"/>
    <lineage>
        <taxon>Eukaryota</taxon>
        <taxon>Metazoa</taxon>
        <taxon>Spiralia</taxon>
        <taxon>Lophotrochozoa</taxon>
        <taxon>Mollusca</taxon>
        <taxon>Bivalvia</taxon>
        <taxon>Autobranchia</taxon>
        <taxon>Heteroconchia</taxon>
        <taxon>Euheterodonta</taxon>
        <taxon>Imparidentia</taxon>
        <taxon>Neoheterodontei</taxon>
        <taxon>Myida</taxon>
        <taxon>Myoidea</taxon>
        <taxon>Myidae</taxon>
        <taxon>Mya</taxon>
    </lineage>
</organism>
<evidence type="ECO:0000313" key="6">
    <source>
        <dbReference type="EMBL" id="WAR02799.1"/>
    </source>
</evidence>
<dbReference type="PROSITE" id="PS00018">
    <property type="entry name" value="EF_HAND_1"/>
    <property type="match status" value="2"/>
</dbReference>
<feature type="compositionally biased region" description="Gly residues" evidence="4">
    <location>
        <begin position="301"/>
        <end position="319"/>
    </location>
</feature>
<evidence type="ECO:0000256" key="2">
    <source>
        <dbReference type="ARBA" id="ARBA00022837"/>
    </source>
</evidence>
<keyword evidence="7" id="KW-1185">Reference proteome</keyword>
<sequence>MDNSFLHHLDTKNAHSFEAEDLEKLIKKATGDLDEIDKKRRGEFKTYEMEKEHLRREELKKLDEDQRKQKEHEFEELQKKHKEHKPVHHPGSKAQLEDVWEKTDNMDTQDFNPKTFFNMHDLDGNGFLDGEEVEALFQKELDEVYDPNNPEDDMREKYEDMGRMREHVFNEIDTDKDHLISQEEFLNYTNSNQFEKDEGWKTVDEEQNYTEEELERYEQMLREHEERARAQGIDPNQPGMVPLGHDPNVQEMQMPHEAGQMPMQGGQQAMGGQMPGRQDHVAMGQGWFSCGTGKSSSSSVSGGGGRGGIVSDGNGGRGGPSATHSNLDLDCMLPTLVVGEWAEPGPGVVPTSEALEAAASSWVLGLEEKNGRLLNAAQGWGHILLQNLIVAEVDRLIADLKKSRGFNEFQVMTPLMIKTLLLSFCVRFGVRGDLHDVKIESQGCLSDSDEVLTVVISS</sequence>
<dbReference type="PANTHER" id="PTHR19237">
    <property type="entry name" value="NUCLEOBINDIN"/>
    <property type="match status" value="1"/>
</dbReference>
<dbReference type="InterPro" id="IPR040250">
    <property type="entry name" value="Nucleobindin"/>
</dbReference>
<reference evidence="6" key="1">
    <citation type="submission" date="2022-11" db="EMBL/GenBank/DDBJ databases">
        <title>Centuries of genome instability and evolution in soft-shell clam transmissible cancer (bioRxiv).</title>
        <authorList>
            <person name="Hart S.F.M."/>
            <person name="Yonemitsu M.A."/>
            <person name="Giersch R.M."/>
            <person name="Beal B.F."/>
            <person name="Arriagada G."/>
            <person name="Davis B.W."/>
            <person name="Ostrander E.A."/>
            <person name="Goff S.P."/>
            <person name="Metzger M.J."/>
        </authorList>
    </citation>
    <scope>NUCLEOTIDE SEQUENCE</scope>
    <source>
        <strain evidence="6">MELC-2E11</strain>
        <tissue evidence="6">Siphon/mantle</tissue>
    </source>
</reference>
<feature type="coiled-coil region" evidence="3">
    <location>
        <begin position="207"/>
        <end position="234"/>
    </location>
</feature>
<evidence type="ECO:0000256" key="1">
    <source>
        <dbReference type="ARBA" id="ARBA00022729"/>
    </source>
</evidence>
<feature type="region of interest" description="Disordered" evidence="4">
    <location>
        <begin position="292"/>
        <end position="325"/>
    </location>
</feature>
<dbReference type="Gene3D" id="1.10.238.10">
    <property type="entry name" value="EF-hand"/>
    <property type="match status" value="1"/>
</dbReference>
<keyword evidence="2" id="KW-0106">Calcium</keyword>
<dbReference type="InterPro" id="IPR011992">
    <property type="entry name" value="EF-hand-dom_pair"/>
</dbReference>
<proteinExistence type="predicted"/>
<feature type="region of interest" description="Disordered" evidence="4">
    <location>
        <begin position="49"/>
        <end position="92"/>
    </location>
</feature>
<evidence type="ECO:0000256" key="3">
    <source>
        <dbReference type="SAM" id="Coils"/>
    </source>
</evidence>
<name>A0ABY7E0L6_MYAAR</name>
<accession>A0ABY7E0L6</accession>
<feature type="compositionally biased region" description="Basic residues" evidence="4">
    <location>
        <begin position="79"/>
        <end position="91"/>
    </location>
</feature>
<dbReference type="Proteomes" id="UP001164746">
    <property type="component" value="Chromosome 4"/>
</dbReference>
<evidence type="ECO:0000313" key="7">
    <source>
        <dbReference type="Proteomes" id="UP001164746"/>
    </source>
</evidence>
<dbReference type="EMBL" id="CP111015">
    <property type="protein sequence ID" value="WAR02799.1"/>
    <property type="molecule type" value="Genomic_DNA"/>
</dbReference>
<keyword evidence="3" id="KW-0175">Coiled coil</keyword>
<dbReference type="SUPFAM" id="SSF47473">
    <property type="entry name" value="EF-hand"/>
    <property type="match status" value="1"/>
</dbReference>
<protein>
    <submittedName>
        <fullName evidence="6">NUCB2-like protein</fullName>
    </submittedName>
</protein>
<feature type="domain" description="EF-hand" evidence="5">
    <location>
        <begin position="114"/>
        <end position="188"/>
    </location>
</feature>
<evidence type="ECO:0000256" key="4">
    <source>
        <dbReference type="SAM" id="MobiDB-lite"/>
    </source>
</evidence>
<dbReference type="InterPro" id="IPR018247">
    <property type="entry name" value="EF_Hand_1_Ca_BS"/>
</dbReference>
<dbReference type="PANTHER" id="PTHR19237:SF20">
    <property type="entry name" value="NUCLEOBINDIN 1"/>
    <property type="match status" value="1"/>
</dbReference>
<dbReference type="InterPro" id="IPR002048">
    <property type="entry name" value="EF_hand_dom"/>
</dbReference>
<keyword evidence="1" id="KW-0732">Signal</keyword>
<feature type="compositionally biased region" description="Basic and acidic residues" evidence="4">
    <location>
        <begin position="49"/>
        <end position="78"/>
    </location>
</feature>
<gene>
    <name evidence="6" type="ORF">MAR_009357</name>
</gene>
<dbReference type="Pfam" id="PF13499">
    <property type="entry name" value="EF-hand_7"/>
    <property type="match status" value="1"/>
</dbReference>